<name>A0A0N9HYJ8_9PSEU</name>
<feature type="region of interest" description="Disordered" evidence="1">
    <location>
        <begin position="15"/>
        <end position="72"/>
    </location>
</feature>
<dbReference type="Proteomes" id="UP000063699">
    <property type="component" value="Chromosome"/>
</dbReference>
<keyword evidence="2" id="KW-0732">Signal</keyword>
<sequence>MAAVALAAAVAGLSGCATPQASSQPTQEIPILTGSPDTPAPPEWSGMPSNQLSAAGSATTPAAASNPGRPARSLNLDEVVRRVARTEKAAAVVVKDRTSGDVLLSEKADRSFYAGSLVKLMVGVDALMRHPGDSRVAQEITYMIKRSDDSTCNKYWVSEGGGVAILSRMRQQMGLRATKAPADPGQWGNTVITANDMVRVYEYIVDKAPAAVRTVILDGMSGATEYGSDGVRQWFGIPSSGTKHQWAVKQGWTTSGNGQMSVHSTGLVGKNWQYVVILLTEHPEGQKFEVPMRSVTAAAAAVAPYLT</sequence>
<dbReference type="Gene3D" id="3.40.710.10">
    <property type="entry name" value="DD-peptidase/beta-lactamase superfamily"/>
    <property type="match status" value="1"/>
</dbReference>
<gene>
    <name evidence="3" type="ORF">AOZ06_09820</name>
</gene>
<dbReference type="KEGG" id="kphy:AOZ06_09820"/>
<organism evidence="3 4">
    <name type="scientific">Kibdelosporangium phytohabitans</name>
    <dbReference type="NCBI Taxonomy" id="860235"/>
    <lineage>
        <taxon>Bacteria</taxon>
        <taxon>Bacillati</taxon>
        <taxon>Actinomycetota</taxon>
        <taxon>Actinomycetes</taxon>
        <taxon>Pseudonocardiales</taxon>
        <taxon>Pseudonocardiaceae</taxon>
        <taxon>Kibdelosporangium</taxon>
    </lineage>
</organism>
<reference evidence="3 4" key="1">
    <citation type="submission" date="2015-07" db="EMBL/GenBank/DDBJ databases">
        <title>Genome sequencing of Kibdelosporangium phytohabitans.</title>
        <authorList>
            <person name="Qin S."/>
            <person name="Xing K."/>
        </authorList>
    </citation>
    <scope>NUCLEOTIDE SEQUENCE [LARGE SCALE GENOMIC DNA]</scope>
    <source>
        <strain evidence="3 4">KLBMP1111</strain>
    </source>
</reference>
<dbReference type="AlphaFoldDB" id="A0A0N9HYJ8"/>
<evidence type="ECO:0000256" key="2">
    <source>
        <dbReference type="SAM" id="SignalP"/>
    </source>
</evidence>
<dbReference type="InterPro" id="IPR012338">
    <property type="entry name" value="Beta-lactam/transpept-like"/>
</dbReference>
<dbReference type="STRING" id="860235.AOZ06_09820"/>
<feature type="signal peptide" evidence="2">
    <location>
        <begin position="1"/>
        <end position="23"/>
    </location>
</feature>
<evidence type="ECO:0008006" key="5">
    <source>
        <dbReference type="Google" id="ProtNLM"/>
    </source>
</evidence>
<keyword evidence="4" id="KW-1185">Reference proteome</keyword>
<feature type="compositionally biased region" description="Low complexity" evidence="1">
    <location>
        <begin position="54"/>
        <end position="68"/>
    </location>
</feature>
<evidence type="ECO:0000256" key="1">
    <source>
        <dbReference type="SAM" id="MobiDB-lite"/>
    </source>
</evidence>
<accession>A0A0N9HYJ8</accession>
<evidence type="ECO:0000313" key="4">
    <source>
        <dbReference type="Proteomes" id="UP000063699"/>
    </source>
</evidence>
<protein>
    <recommendedName>
        <fullName evidence="5">Serine hydrolase</fullName>
    </recommendedName>
</protein>
<dbReference type="EMBL" id="CP012752">
    <property type="protein sequence ID" value="ALG07181.1"/>
    <property type="molecule type" value="Genomic_DNA"/>
</dbReference>
<feature type="chain" id="PRO_5039003079" description="Serine hydrolase" evidence="2">
    <location>
        <begin position="24"/>
        <end position="307"/>
    </location>
</feature>
<dbReference type="SUPFAM" id="SSF56601">
    <property type="entry name" value="beta-lactamase/transpeptidase-like"/>
    <property type="match status" value="1"/>
</dbReference>
<evidence type="ECO:0000313" key="3">
    <source>
        <dbReference type="EMBL" id="ALG07181.1"/>
    </source>
</evidence>
<proteinExistence type="predicted"/>